<evidence type="ECO:0000256" key="3">
    <source>
        <dbReference type="ARBA" id="ARBA00023163"/>
    </source>
</evidence>
<dbReference type="Pfam" id="PF00356">
    <property type="entry name" value="LacI"/>
    <property type="match status" value="1"/>
</dbReference>
<dbReference type="CDD" id="cd01392">
    <property type="entry name" value="HTH_LacI"/>
    <property type="match status" value="1"/>
</dbReference>
<dbReference type="Gene3D" id="1.10.260.40">
    <property type="entry name" value="lambda repressor-like DNA-binding domains"/>
    <property type="match status" value="1"/>
</dbReference>
<dbReference type="SUPFAM" id="SSF47413">
    <property type="entry name" value="lambda repressor-like DNA-binding domains"/>
    <property type="match status" value="1"/>
</dbReference>
<dbReference type="EMBL" id="CP003235">
    <property type="protein sequence ID" value="AFC28087.1"/>
    <property type="molecule type" value="Genomic_DNA"/>
</dbReference>
<dbReference type="HOGENOM" id="CLU_037628_6_0_9"/>
<dbReference type="SUPFAM" id="SSF53822">
    <property type="entry name" value="Periplasmic binding protein-like I"/>
    <property type="match status" value="1"/>
</dbReference>
<feature type="region of interest" description="Disordered" evidence="4">
    <location>
        <begin position="321"/>
        <end position="345"/>
    </location>
</feature>
<dbReference type="Pfam" id="PF13377">
    <property type="entry name" value="Peripla_BP_3"/>
    <property type="match status" value="1"/>
</dbReference>
<evidence type="ECO:0000256" key="1">
    <source>
        <dbReference type="ARBA" id="ARBA00023015"/>
    </source>
</evidence>
<evidence type="ECO:0000256" key="2">
    <source>
        <dbReference type="ARBA" id="ARBA00023125"/>
    </source>
</evidence>
<dbReference type="InterPro" id="IPR000843">
    <property type="entry name" value="HTH_LacI"/>
</dbReference>
<dbReference type="AlphaFoldDB" id="H6NEE4"/>
<dbReference type="GO" id="GO:0000976">
    <property type="term" value="F:transcription cis-regulatory region binding"/>
    <property type="evidence" value="ECO:0007669"/>
    <property type="project" value="TreeGrafter"/>
</dbReference>
<protein>
    <submittedName>
        <fullName evidence="6">LacI family transcriptional regulator</fullName>
    </submittedName>
</protein>
<dbReference type="GO" id="GO:0003700">
    <property type="term" value="F:DNA-binding transcription factor activity"/>
    <property type="evidence" value="ECO:0007669"/>
    <property type="project" value="TreeGrafter"/>
</dbReference>
<dbReference type="STRING" id="1116391.PM3016_1155"/>
<dbReference type="Gene3D" id="3.40.50.2300">
    <property type="match status" value="2"/>
</dbReference>
<dbReference type="PANTHER" id="PTHR30146:SF109">
    <property type="entry name" value="HTH-TYPE TRANSCRIPTIONAL REGULATOR GALS"/>
    <property type="match status" value="1"/>
</dbReference>
<evidence type="ECO:0000313" key="6">
    <source>
        <dbReference type="EMBL" id="AFC28087.1"/>
    </source>
</evidence>
<evidence type="ECO:0000259" key="5">
    <source>
        <dbReference type="PROSITE" id="PS50932"/>
    </source>
</evidence>
<proteinExistence type="predicted"/>
<dbReference type="InterPro" id="IPR046335">
    <property type="entry name" value="LacI/GalR-like_sensor"/>
</dbReference>
<dbReference type="KEGG" id="pmq:PM3016_1155"/>
<name>H6NEE4_9BACL</name>
<keyword evidence="7" id="KW-1185">Reference proteome</keyword>
<dbReference type="SMART" id="SM00354">
    <property type="entry name" value="HTH_LACI"/>
    <property type="match status" value="1"/>
</dbReference>
<sequence>MGDMSRKRQITIVDLAEAAGVSIATVSNVLNRRNVPMSEETIRKVEEAAEQLGYRRNVMAASLSRRKSYELGMLVPGFGGYYGRFAEEMQRMAHLHGYHLSVFSAAGFDPEIEKRHLDVLLQRRVDGLFCHGLAMSQDATRQIVRDGTPLVLFNGWGWPGDIAIGAVNLDFAGGVEAAVLHLYESGCRRIYYLSRPEAHAVDAQRRLGFQAGLARLPEQVESGILETQRYPGSVEEAVDGIGKLGAGEGPVGMIGFDDFTAFTFMSAVQSQGLRVPQDYKIIGINNDPLSALCYPGLSTLDIPYNDQAKLAMELMLQKLGGKEAEGEEGQPPQAEEKNDAADTPEIRIPLQLMARLSTQP</sequence>
<accession>H6NEE4</accession>
<dbReference type="CDD" id="cd06267">
    <property type="entry name" value="PBP1_LacI_sugar_binding-like"/>
    <property type="match status" value="1"/>
</dbReference>
<keyword evidence="3" id="KW-0804">Transcription</keyword>
<organism evidence="6 7">
    <name type="scientific">Paenibacillus mucilaginosus 3016</name>
    <dbReference type="NCBI Taxonomy" id="1116391"/>
    <lineage>
        <taxon>Bacteria</taxon>
        <taxon>Bacillati</taxon>
        <taxon>Bacillota</taxon>
        <taxon>Bacilli</taxon>
        <taxon>Bacillales</taxon>
        <taxon>Paenibacillaceae</taxon>
        <taxon>Paenibacillus</taxon>
    </lineage>
</organism>
<keyword evidence="2" id="KW-0238">DNA-binding</keyword>
<feature type="domain" description="HTH lacI-type" evidence="5">
    <location>
        <begin position="10"/>
        <end position="65"/>
    </location>
</feature>
<gene>
    <name evidence="6" type="ORF">PM3016_1155</name>
</gene>
<dbReference type="PANTHER" id="PTHR30146">
    <property type="entry name" value="LACI-RELATED TRANSCRIPTIONAL REPRESSOR"/>
    <property type="match status" value="1"/>
</dbReference>
<evidence type="ECO:0000313" key="7">
    <source>
        <dbReference type="Proteomes" id="UP000007523"/>
    </source>
</evidence>
<dbReference type="InterPro" id="IPR028082">
    <property type="entry name" value="Peripla_BP_I"/>
</dbReference>
<dbReference type="Proteomes" id="UP000007523">
    <property type="component" value="Chromosome"/>
</dbReference>
<evidence type="ECO:0000256" key="4">
    <source>
        <dbReference type="SAM" id="MobiDB-lite"/>
    </source>
</evidence>
<keyword evidence="1" id="KW-0805">Transcription regulation</keyword>
<dbReference type="PROSITE" id="PS50932">
    <property type="entry name" value="HTH_LACI_2"/>
    <property type="match status" value="1"/>
</dbReference>
<dbReference type="InterPro" id="IPR010982">
    <property type="entry name" value="Lambda_DNA-bd_dom_sf"/>
</dbReference>
<reference evidence="6 7" key="1">
    <citation type="journal article" date="2012" name="J. Bacteriol.">
        <title>Complete Genome Sequence of Paenibacillus mucilaginosus 3016, a Bacterium Functional as Microbial Fertilizer.</title>
        <authorList>
            <person name="Ma M."/>
            <person name="Wang Z."/>
            <person name="Li L."/>
            <person name="Jiang X."/>
            <person name="Guan D."/>
            <person name="Cao F."/>
            <person name="Chen H."/>
            <person name="Wang X."/>
            <person name="Shen D."/>
            <person name="Du B."/>
            <person name="Li J."/>
        </authorList>
    </citation>
    <scope>NUCLEOTIDE SEQUENCE [LARGE SCALE GENOMIC DNA]</scope>
    <source>
        <strain evidence="6 7">3016</strain>
    </source>
</reference>
<dbReference type="PROSITE" id="PS00356">
    <property type="entry name" value="HTH_LACI_1"/>
    <property type="match status" value="1"/>
</dbReference>